<keyword evidence="1" id="KW-1133">Transmembrane helix</keyword>
<keyword evidence="3" id="KW-1185">Reference proteome</keyword>
<dbReference type="Proteomes" id="UP000466966">
    <property type="component" value="Unassembled WGS sequence"/>
</dbReference>
<evidence type="ECO:0000256" key="1">
    <source>
        <dbReference type="SAM" id="Phobius"/>
    </source>
</evidence>
<organism evidence="2 3">
    <name type="scientific">Alteraurantiacibacter buctensis</name>
    <dbReference type="NCBI Taxonomy" id="1503981"/>
    <lineage>
        <taxon>Bacteria</taxon>
        <taxon>Pseudomonadati</taxon>
        <taxon>Pseudomonadota</taxon>
        <taxon>Alphaproteobacteria</taxon>
        <taxon>Sphingomonadales</taxon>
        <taxon>Erythrobacteraceae</taxon>
        <taxon>Alteraurantiacibacter</taxon>
    </lineage>
</organism>
<dbReference type="AlphaFoldDB" id="A0A844Z5Z2"/>
<protein>
    <recommendedName>
        <fullName evidence="4">DUF2306 domain-containing protein</fullName>
    </recommendedName>
</protein>
<feature type="transmembrane region" description="Helical" evidence="1">
    <location>
        <begin position="62"/>
        <end position="80"/>
    </location>
</feature>
<evidence type="ECO:0000313" key="3">
    <source>
        <dbReference type="Proteomes" id="UP000466966"/>
    </source>
</evidence>
<feature type="transmembrane region" description="Helical" evidence="1">
    <location>
        <begin position="130"/>
        <end position="149"/>
    </location>
</feature>
<feature type="transmembrane region" description="Helical" evidence="1">
    <location>
        <begin position="155"/>
        <end position="174"/>
    </location>
</feature>
<name>A0A844Z5Z2_9SPHN</name>
<gene>
    <name evidence="2" type="ORF">GRI99_16465</name>
</gene>
<feature type="transmembrane region" description="Helical" evidence="1">
    <location>
        <begin position="100"/>
        <end position="118"/>
    </location>
</feature>
<comment type="caution">
    <text evidence="2">The sequence shown here is derived from an EMBL/GenBank/DDBJ whole genome shotgun (WGS) entry which is preliminary data.</text>
</comment>
<sequence length="234" mass="25655">MACLMAAATMGGFALNLVTGRTSFAMPLLVHVHALVFMSWIALFLTQTWLVASKNVALHRRLGWLSLLLIPLMVVVGLLVHRWSMLDHGGPPFIAANEFLFGNPMQLLVFAGLASAAIALRRDTGWHRRLLLCAFADICGAGVGRLVPLPLVIPYAWWVNVGLTLVFPLMGMLADKRRHGVVHPAWWWGTGTVVAVLIAGEMIAYSAWGLRFTEWYLAGSPGAERPMEAFPPSM</sequence>
<evidence type="ECO:0008006" key="4">
    <source>
        <dbReference type="Google" id="ProtNLM"/>
    </source>
</evidence>
<feature type="transmembrane region" description="Helical" evidence="1">
    <location>
        <begin position="30"/>
        <end position="50"/>
    </location>
</feature>
<accession>A0A844Z5Z2</accession>
<proteinExistence type="predicted"/>
<keyword evidence="1" id="KW-0472">Membrane</keyword>
<dbReference type="EMBL" id="WTYV01000008">
    <property type="protein sequence ID" value="MXO73223.1"/>
    <property type="molecule type" value="Genomic_DNA"/>
</dbReference>
<evidence type="ECO:0000313" key="2">
    <source>
        <dbReference type="EMBL" id="MXO73223.1"/>
    </source>
</evidence>
<keyword evidence="1" id="KW-0812">Transmembrane</keyword>
<dbReference type="OrthoDB" id="648493at2"/>
<feature type="transmembrane region" description="Helical" evidence="1">
    <location>
        <begin position="186"/>
        <end position="208"/>
    </location>
</feature>
<reference evidence="2 3" key="1">
    <citation type="submission" date="2019-12" db="EMBL/GenBank/DDBJ databases">
        <title>Genomic-based taxomic classification of the family Erythrobacteraceae.</title>
        <authorList>
            <person name="Xu L."/>
        </authorList>
    </citation>
    <scope>NUCLEOTIDE SEQUENCE [LARGE SCALE GENOMIC DNA]</scope>
    <source>
        <strain evidence="2 3">M0322</strain>
    </source>
</reference>